<evidence type="ECO:0000256" key="1">
    <source>
        <dbReference type="SAM" id="MobiDB-lite"/>
    </source>
</evidence>
<feature type="transmembrane region" description="Helical" evidence="2">
    <location>
        <begin position="91"/>
        <end position="109"/>
    </location>
</feature>
<dbReference type="AlphaFoldDB" id="A0A5N6KVX5"/>
<evidence type="ECO:0000256" key="2">
    <source>
        <dbReference type="SAM" id="Phobius"/>
    </source>
</evidence>
<organism evidence="3 4">
    <name type="scientific">Carpinus fangiana</name>
    <dbReference type="NCBI Taxonomy" id="176857"/>
    <lineage>
        <taxon>Eukaryota</taxon>
        <taxon>Viridiplantae</taxon>
        <taxon>Streptophyta</taxon>
        <taxon>Embryophyta</taxon>
        <taxon>Tracheophyta</taxon>
        <taxon>Spermatophyta</taxon>
        <taxon>Magnoliopsida</taxon>
        <taxon>eudicotyledons</taxon>
        <taxon>Gunneridae</taxon>
        <taxon>Pentapetalae</taxon>
        <taxon>rosids</taxon>
        <taxon>fabids</taxon>
        <taxon>Fagales</taxon>
        <taxon>Betulaceae</taxon>
        <taxon>Carpinus</taxon>
    </lineage>
</organism>
<dbReference type="Proteomes" id="UP000327013">
    <property type="component" value="Unassembled WGS sequence"/>
</dbReference>
<dbReference type="OrthoDB" id="2796277at2759"/>
<protein>
    <recommendedName>
        <fullName evidence="5">Wax synthase domain-containing protein</fullName>
    </recommendedName>
</protein>
<name>A0A5N6KVX5_9ROSI</name>
<evidence type="ECO:0008006" key="5">
    <source>
        <dbReference type="Google" id="ProtNLM"/>
    </source>
</evidence>
<feature type="transmembrane region" description="Helical" evidence="2">
    <location>
        <begin position="30"/>
        <end position="51"/>
    </location>
</feature>
<gene>
    <name evidence="3" type="ORF">FH972_023562</name>
</gene>
<feature type="compositionally biased region" description="Polar residues" evidence="1">
    <location>
        <begin position="153"/>
        <end position="162"/>
    </location>
</feature>
<keyword evidence="2" id="KW-1133">Transmembrane helix</keyword>
<evidence type="ECO:0000313" key="4">
    <source>
        <dbReference type="Proteomes" id="UP000327013"/>
    </source>
</evidence>
<feature type="region of interest" description="Disordered" evidence="1">
    <location>
        <begin position="173"/>
        <end position="195"/>
    </location>
</feature>
<sequence>MLVDASPRSAQDVIAYHKQKYNEGVQDGSIIPFTYPMFSLGLAVVVVFMLIPPQSPFDTPLTRWAVVTFMAYWHVWIIVNCRSFNEAPSFGIGIVSACLILWTATTLIFHDSKREFKRIESKTYVRHRGEWWGLKKPRVAQEAEAEAEESSNRRMSNGNSAVHSLKKMGGQADLKATADSQSAKTSATPSAAEEAPSNEYFWQGYPSGPLIERLDWVADLYCSFRGTGWNWLISGLPGPPHHIQAQLSSPSPNSLASVHRSTSLPISRAGVPRFDTFRASILHTTWLLTSGYIALDACLTLITHDPYFWGLTSAPVPAFLPAPLHTSWALARAYRLVLSMTLIWLCLRTFFALAPLVYVGALGPRRLGPRGEPWLYPDHYGAAGGERGRGVRVEWGVACVRQRDADG</sequence>
<keyword evidence="2" id="KW-0812">Transmembrane</keyword>
<accession>A0A5N6KVX5</accession>
<keyword evidence="2" id="KW-0472">Membrane</keyword>
<comment type="caution">
    <text evidence="3">The sequence shown here is derived from an EMBL/GenBank/DDBJ whole genome shotgun (WGS) entry which is preliminary data.</text>
</comment>
<feature type="transmembrane region" description="Helical" evidence="2">
    <location>
        <begin position="63"/>
        <end position="79"/>
    </location>
</feature>
<feature type="compositionally biased region" description="Low complexity" evidence="1">
    <location>
        <begin position="180"/>
        <end position="195"/>
    </location>
</feature>
<dbReference type="EMBL" id="VIBQ01000014">
    <property type="protein sequence ID" value="KAB8349536.1"/>
    <property type="molecule type" value="Genomic_DNA"/>
</dbReference>
<proteinExistence type="predicted"/>
<evidence type="ECO:0000313" key="3">
    <source>
        <dbReference type="EMBL" id="KAB8349536.1"/>
    </source>
</evidence>
<feature type="transmembrane region" description="Helical" evidence="2">
    <location>
        <begin position="336"/>
        <end position="358"/>
    </location>
</feature>
<feature type="region of interest" description="Disordered" evidence="1">
    <location>
        <begin position="143"/>
        <end position="162"/>
    </location>
</feature>
<keyword evidence="4" id="KW-1185">Reference proteome</keyword>
<reference evidence="3 4" key="1">
    <citation type="submission" date="2019-06" db="EMBL/GenBank/DDBJ databases">
        <title>A chromosomal-level reference genome of Carpinus fangiana (Coryloideae, Betulaceae).</title>
        <authorList>
            <person name="Yang X."/>
            <person name="Wang Z."/>
            <person name="Zhang L."/>
            <person name="Hao G."/>
            <person name="Liu J."/>
            <person name="Yang Y."/>
        </authorList>
    </citation>
    <scope>NUCLEOTIDE SEQUENCE [LARGE SCALE GENOMIC DNA]</scope>
    <source>
        <strain evidence="3">Cfa_2016G</strain>
        <tissue evidence="3">Leaf</tissue>
    </source>
</reference>